<dbReference type="GO" id="GO:0016784">
    <property type="term" value="F:3-mercaptopyruvate sulfurtransferase activity"/>
    <property type="evidence" value="ECO:0007669"/>
    <property type="project" value="UniProtKB-EC"/>
</dbReference>
<proteinExistence type="predicted"/>
<dbReference type="PANTHER" id="PTHR11364">
    <property type="entry name" value="THIOSULFATE SULFERTANSFERASE"/>
    <property type="match status" value="1"/>
</dbReference>
<dbReference type="EC" id="2.8.1.1" evidence="4"/>
<dbReference type="InterPro" id="IPR001763">
    <property type="entry name" value="Rhodanese-like_dom"/>
</dbReference>
<dbReference type="EC" id="2.8.1.2" evidence="4"/>
<keyword evidence="5" id="KW-1185">Reference proteome</keyword>
<evidence type="ECO:0000259" key="3">
    <source>
        <dbReference type="PROSITE" id="PS50206"/>
    </source>
</evidence>
<dbReference type="Gene3D" id="3.40.250.10">
    <property type="entry name" value="Rhodanese-like domain"/>
    <property type="match status" value="2"/>
</dbReference>
<sequence length="256" mass="27856">MQAGLPSAIFAGAMAVSDNEGIPGAAYVDLNKQFVDDRQPLPHMLATADRFSEDARKLGINQHDTIIVYDSSGIYASPRLRLAFKAMGHDKVAVLDGGLQTWQTHGLPTSRFKYESLSMGDFVAHFRPNLFCDAEFVVESIRSTNFTVVDARSPARFKGTAPEPCAGLRRGHIPGALNLSFEAVLDHGVMRPPAELRRIFDELSLLQRSLIFSCGSGVTACIPALAAELIGFTDIRIYDGSWSEWGARADLAVAID</sequence>
<dbReference type="SUPFAM" id="SSF52821">
    <property type="entry name" value="Rhodanese/Cell cycle control phosphatase"/>
    <property type="match status" value="2"/>
</dbReference>
<comment type="caution">
    <text evidence="4">The sequence shown here is derived from an EMBL/GenBank/DDBJ whole genome shotgun (WGS) entry which is preliminary data.</text>
</comment>
<keyword evidence="1 4" id="KW-0808">Transferase</keyword>
<dbReference type="InterPro" id="IPR045078">
    <property type="entry name" value="TST/MPST-like"/>
</dbReference>
<evidence type="ECO:0000256" key="2">
    <source>
        <dbReference type="ARBA" id="ARBA00022737"/>
    </source>
</evidence>
<gene>
    <name evidence="4" type="ORF">J2804_006569</name>
</gene>
<dbReference type="Proteomes" id="UP001264340">
    <property type="component" value="Unassembled WGS sequence"/>
</dbReference>
<dbReference type="InterPro" id="IPR036873">
    <property type="entry name" value="Rhodanese-like_dom_sf"/>
</dbReference>
<keyword evidence="2" id="KW-0677">Repeat</keyword>
<dbReference type="PANTHER" id="PTHR11364:SF27">
    <property type="entry name" value="SULFURTRANSFERASE"/>
    <property type="match status" value="1"/>
</dbReference>
<dbReference type="GO" id="GO:0004792">
    <property type="term" value="F:thiosulfate-cyanide sulfurtransferase activity"/>
    <property type="evidence" value="ECO:0007669"/>
    <property type="project" value="UniProtKB-EC"/>
</dbReference>
<feature type="domain" description="Rhodanese" evidence="3">
    <location>
        <begin position="142"/>
        <end position="254"/>
    </location>
</feature>
<dbReference type="CDD" id="cd01449">
    <property type="entry name" value="TST_Repeat_2"/>
    <property type="match status" value="1"/>
</dbReference>
<evidence type="ECO:0000313" key="4">
    <source>
        <dbReference type="EMBL" id="MDR6413132.1"/>
    </source>
</evidence>
<evidence type="ECO:0000256" key="1">
    <source>
        <dbReference type="ARBA" id="ARBA00022679"/>
    </source>
</evidence>
<accession>A0ABU1M2K4</accession>
<evidence type="ECO:0000313" key="5">
    <source>
        <dbReference type="Proteomes" id="UP001264340"/>
    </source>
</evidence>
<dbReference type="SMART" id="SM00450">
    <property type="entry name" value="RHOD"/>
    <property type="match status" value="2"/>
</dbReference>
<dbReference type="PROSITE" id="PS50206">
    <property type="entry name" value="RHODANESE_3"/>
    <property type="match status" value="2"/>
</dbReference>
<name>A0ABU1M2K4_9BURK</name>
<dbReference type="CDD" id="cd01448">
    <property type="entry name" value="TST_Repeat_1"/>
    <property type="match status" value="1"/>
</dbReference>
<protein>
    <submittedName>
        <fullName evidence="4">Thiosulfate/3-mercaptopyruvate sulfurtransferase</fullName>
        <ecNumber evidence="4">2.8.1.1</ecNumber>
        <ecNumber evidence="4">2.8.1.2</ecNumber>
    </submittedName>
</protein>
<reference evidence="4 5" key="1">
    <citation type="submission" date="2023-07" db="EMBL/GenBank/DDBJ databases">
        <title>Sorghum-associated microbial communities from plants grown in Nebraska, USA.</title>
        <authorList>
            <person name="Schachtman D."/>
        </authorList>
    </citation>
    <scope>NUCLEOTIDE SEQUENCE [LARGE SCALE GENOMIC DNA]</scope>
    <source>
        <strain evidence="4 5">DS1316</strain>
    </source>
</reference>
<dbReference type="Pfam" id="PF00581">
    <property type="entry name" value="Rhodanese"/>
    <property type="match status" value="2"/>
</dbReference>
<organism evidence="4 5">
    <name type="scientific">Paraburkholderia terricola</name>
    <dbReference type="NCBI Taxonomy" id="169427"/>
    <lineage>
        <taxon>Bacteria</taxon>
        <taxon>Pseudomonadati</taxon>
        <taxon>Pseudomonadota</taxon>
        <taxon>Betaproteobacteria</taxon>
        <taxon>Burkholderiales</taxon>
        <taxon>Burkholderiaceae</taxon>
        <taxon>Paraburkholderia</taxon>
    </lineage>
</organism>
<feature type="domain" description="Rhodanese" evidence="3">
    <location>
        <begin position="22"/>
        <end position="111"/>
    </location>
</feature>
<dbReference type="EMBL" id="JAVDRP010000034">
    <property type="protein sequence ID" value="MDR6413132.1"/>
    <property type="molecule type" value="Genomic_DNA"/>
</dbReference>